<accession>L7C912</accession>
<feature type="transmembrane region" description="Helical" evidence="2">
    <location>
        <begin position="7"/>
        <end position="32"/>
    </location>
</feature>
<dbReference type="AlphaFoldDB" id="L7C912"/>
<gene>
    <name evidence="3" type="ORF">RBSWK_05905</name>
</gene>
<feature type="compositionally biased region" description="Polar residues" evidence="1">
    <location>
        <begin position="168"/>
        <end position="184"/>
    </location>
</feature>
<evidence type="ECO:0000256" key="2">
    <source>
        <dbReference type="SAM" id="Phobius"/>
    </source>
</evidence>
<organism evidence="3 4">
    <name type="scientific">Rhodopirellula baltica SWK14</name>
    <dbReference type="NCBI Taxonomy" id="993516"/>
    <lineage>
        <taxon>Bacteria</taxon>
        <taxon>Pseudomonadati</taxon>
        <taxon>Planctomycetota</taxon>
        <taxon>Planctomycetia</taxon>
        <taxon>Pirellulales</taxon>
        <taxon>Pirellulaceae</taxon>
        <taxon>Rhodopirellula</taxon>
    </lineage>
</organism>
<reference evidence="3 4" key="1">
    <citation type="journal article" date="2013" name="Mar. Genomics">
        <title>Expression of sulfatases in Rhodopirellula baltica and the diversity of sulfatases in the genus Rhodopirellula.</title>
        <authorList>
            <person name="Wegner C.E."/>
            <person name="Richter-Heitmann T."/>
            <person name="Klindworth A."/>
            <person name="Klockow C."/>
            <person name="Richter M."/>
            <person name="Achstetter T."/>
            <person name="Glockner F.O."/>
            <person name="Harder J."/>
        </authorList>
    </citation>
    <scope>NUCLEOTIDE SEQUENCE [LARGE SCALE GENOMIC DNA]</scope>
    <source>
        <strain evidence="3 4">SWK14</strain>
    </source>
</reference>
<comment type="caution">
    <text evidence="3">The sequence shown here is derived from an EMBL/GenBank/DDBJ whole genome shotgun (WGS) entry which is preliminary data.</text>
</comment>
<dbReference type="RefSeq" id="WP_007340433.1">
    <property type="nucleotide sequence ID" value="NZ_AMWG01000165.1"/>
</dbReference>
<evidence type="ECO:0000313" key="3">
    <source>
        <dbReference type="EMBL" id="ELP30147.1"/>
    </source>
</evidence>
<dbReference type="PATRIC" id="fig|993516.3.peg.6329"/>
<feature type="transmembrane region" description="Helical" evidence="2">
    <location>
        <begin position="687"/>
        <end position="706"/>
    </location>
</feature>
<feature type="transmembrane region" description="Helical" evidence="2">
    <location>
        <begin position="624"/>
        <end position="644"/>
    </location>
</feature>
<proteinExistence type="predicted"/>
<feature type="transmembrane region" description="Helical" evidence="2">
    <location>
        <begin position="718"/>
        <end position="738"/>
    </location>
</feature>
<feature type="transmembrane region" description="Helical" evidence="2">
    <location>
        <begin position="801"/>
        <end position="827"/>
    </location>
</feature>
<dbReference type="EMBL" id="AMWG01000165">
    <property type="protein sequence ID" value="ELP30147.1"/>
    <property type="molecule type" value="Genomic_DNA"/>
</dbReference>
<feature type="region of interest" description="Disordered" evidence="1">
    <location>
        <begin position="270"/>
        <end position="293"/>
    </location>
</feature>
<dbReference type="Proteomes" id="UP000010959">
    <property type="component" value="Unassembled WGS sequence"/>
</dbReference>
<evidence type="ECO:0000256" key="1">
    <source>
        <dbReference type="SAM" id="MobiDB-lite"/>
    </source>
</evidence>
<keyword evidence="2" id="KW-1133">Transmembrane helix</keyword>
<keyword evidence="2" id="KW-0472">Membrane</keyword>
<sequence length="1002" mass="111155">MQENRSIFGSLSALIGTGAAVALLSLFGIAAVPEPEPAKADKDATELPATVTKYPAVDGSVSYSSDMWDDPFRHAEFALKDKDITKPSDIRDTINSKLGPDGVIMHLVVSVPEGKTTNDIEERSRRRHSLELALANHGFSMPFADRMTFRRAELTYHFEKPELKSKSAENPTDSTGGTSTAQSKANKEIAVVRNLAVPFKLYGHTDKKHFILVTWVLESDLGKKPLDTIRQVLKDVAPILNQRKTSALCILGPYWSGTLRDIIAEAKSYSREKNPDDSQQEAKNDAGPKCKDDNQLVDMPDFYENWGQGLMLCNYTCTSSDESIGLKSGQNEIDIAGNKMQLVHTIGSDERLIRTIQHELEIRGVWPSSKRSGRMVLFAEQGSLEYVNDIRKRFSTSGGLNPIFIPYLKGISSRHEDRSSVQDYLDRSMSRLAMRRDTESEQSEPVKLIGILGSDWDDKNLILKKAREAFPVATFFTLELDARYSRPDAVKHGRNLIIASHYGLRVDGRPDIFGQVSSIPRFRDQYQTSGFVGGSILCKAFLDDRLNSKEFILQHGAIHQDLFDIVGRRKVGGDTPTSAAFLKPSVFEVGRGGPIQLQSNATLGHSYLPLRQPAAFPSIHQRPWMPVIVLVALMLIAVVFNTIAGFSSDAKLLQEGLTTGAGHTLQVIKSMFTGAAIVNRETYWPQLIAVVIGLAIFFVMVGSSFANESEPILISEGISIWPSIVGLYLVIAFSLASLRDLFTKQKKKEAEDTEAPYSYPTVRRKRMFDSGACKLAGVLVLGFYLTSYLESGFITPPARDWVVAWLGSIILFIATTSILLVACRCLIYALHARKVIRDFEDTVEEDSPQQLADHCHRTMLLSIESSRDLVTPAILSLIFLAARSRYWDAWGLDLSWYILIGVPIATCLIAAIIVRLTAISLRNKSLDFLRSERFLQLVGERRSRDYNAEVLEHAIEEIARLRLGPYGPITKDYILGAAAILVAVAISGPVGGLVEKLLIFLH</sequence>
<protein>
    <submittedName>
        <fullName evidence="3">Uncharacterized protein</fullName>
    </submittedName>
</protein>
<name>L7C912_RHOBT</name>
<evidence type="ECO:0000313" key="4">
    <source>
        <dbReference type="Proteomes" id="UP000010959"/>
    </source>
</evidence>
<feature type="region of interest" description="Disordered" evidence="1">
    <location>
        <begin position="162"/>
        <end position="184"/>
    </location>
</feature>
<feature type="transmembrane region" description="Helical" evidence="2">
    <location>
        <begin position="772"/>
        <end position="789"/>
    </location>
</feature>
<feature type="transmembrane region" description="Helical" evidence="2">
    <location>
        <begin position="894"/>
        <end position="914"/>
    </location>
</feature>
<keyword evidence="2" id="KW-0812">Transmembrane</keyword>
<feature type="transmembrane region" description="Helical" evidence="2">
    <location>
        <begin position="973"/>
        <end position="994"/>
    </location>
</feature>